<dbReference type="Proteomes" id="UP000824192">
    <property type="component" value="Unassembled WGS sequence"/>
</dbReference>
<reference evidence="2" key="2">
    <citation type="submission" date="2021-04" db="EMBL/GenBank/DDBJ databases">
        <authorList>
            <person name="Gilroy R."/>
        </authorList>
    </citation>
    <scope>NUCLEOTIDE SEQUENCE</scope>
    <source>
        <strain evidence="2">ChiGjej6B6-1540</strain>
    </source>
</reference>
<feature type="transmembrane region" description="Helical" evidence="1">
    <location>
        <begin position="37"/>
        <end position="59"/>
    </location>
</feature>
<evidence type="ECO:0000256" key="1">
    <source>
        <dbReference type="SAM" id="Phobius"/>
    </source>
</evidence>
<feature type="transmembrane region" description="Helical" evidence="1">
    <location>
        <begin position="79"/>
        <end position="100"/>
    </location>
</feature>
<name>A0A9D1RWA4_9FIRM</name>
<dbReference type="AlphaFoldDB" id="A0A9D1RWA4"/>
<protein>
    <submittedName>
        <fullName evidence="2">Uncharacterized protein</fullName>
    </submittedName>
</protein>
<feature type="transmembrane region" description="Helical" evidence="1">
    <location>
        <begin position="12"/>
        <end position="31"/>
    </location>
</feature>
<evidence type="ECO:0000313" key="3">
    <source>
        <dbReference type="Proteomes" id="UP000824192"/>
    </source>
</evidence>
<evidence type="ECO:0000313" key="2">
    <source>
        <dbReference type="EMBL" id="HIW94854.1"/>
    </source>
</evidence>
<keyword evidence="1" id="KW-0472">Membrane</keyword>
<sequence length="101" mass="11444">MKLLRTHPVIGYLIYYVLFTVAVVAGTVLQWPVPLAVAVWMLVIVLFMYKRSCLANAHFQQNSPMIASEDPLPQERDSIKLSTACLLLLPPVIYVIYLLIK</sequence>
<reference evidence="2" key="1">
    <citation type="journal article" date="2021" name="PeerJ">
        <title>Extensive microbial diversity within the chicken gut microbiome revealed by metagenomics and culture.</title>
        <authorList>
            <person name="Gilroy R."/>
            <person name="Ravi A."/>
            <person name="Getino M."/>
            <person name="Pursley I."/>
            <person name="Horton D.L."/>
            <person name="Alikhan N.F."/>
            <person name="Baker D."/>
            <person name="Gharbi K."/>
            <person name="Hall N."/>
            <person name="Watson M."/>
            <person name="Adriaenssens E.M."/>
            <person name="Foster-Nyarko E."/>
            <person name="Jarju S."/>
            <person name="Secka A."/>
            <person name="Antonio M."/>
            <person name="Oren A."/>
            <person name="Chaudhuri R.R."/>
            <person name="La Ragione R."/>
            <person name="Hildebrand F."/>
            <person name="Pallen M.J."/>
        </authorList>
    </citation>
    <scope>NUCLEOTIDE SEQUENCE</scope>
    <source>
        <strain evidence="2">ChiGjej6B6-1540</strain>
    </source>
</reference>
<proteinExistence type="predicted"/>
<keyword evidence="1" id="KW-1133">Transmembrane helix</keyword>
<comment type="caution">
    <text evidence="2">The sequence shown here is derived from an EMBL/GenBank/DDBJ whole genome shotgun (WGS) entry which is preliminary data.</text>
</comment>
<accession>A0A9D1RWA4</accession>
<organism evidence="2 3">
    <name type="scientific">Candidatus Flavonifractor merdipullorum</name>
    <dbReference type="NCBI Taxonomy" id="2838590"/>
    <lineage>
        <taxon>Bacteria</taxon>
        <taxon>Bacillati</taxon>
        <taxon>Bacillota</taxon>
        <taxon>Clostridia</taxon>
        <taxon>Eubacteriales</taxon>
        <taxon>Oscillospiraceae</taxon>
        <taxon>Flavonifractor</taxon>
    </lineage>
</organism>
<dbReference type="EMBL" id="DXGA01000216">
    <property type="protein sequence ID" value="HIW94854.1"/>
    <property type="molecule type" value="Genomic_DNA"/>
</dbReference>
<keyword evidence="1" id="KW-0812">Transmembrane</keyword>
<gene>
    <name evidence="2" type="ORF">H9868_10010</name>
</gene>